<evidence type="ECO:0000256" key="1">
    <source>
        <dbReference type="ARBA" id="ARBA00010838"/>
    </source>
</evidence>
<dbReference type="Proteomes" id="UP000321947">
    <property type="component" value="Unassembled WGS sequence"/>
</dbReference>
<evidence type="ECO:0000313" key="6">
    <source>
        <dbReference type="Proteomes" id="UP000321947"/>
    </source>
</evidence>
<comment type="similarity">
    <text evidence="1 3">Belongs to the glycosyl hydrolase 1 family.</text>
</comment>
<protein>
    <submittedName>
        <fullName evidence="5">Beta-glucosidase 42 isoform X1</fullName>
    </submittedName>
</protein>
<dbReference type="Gene3D" id="3.20.20.80">
    <property type="entry name" value="Glycosidases"/>
    <property type="match status" value="1"/>
</dbReference>
<dbReference type="PANTHER" id="PTHR10353">
    <property type="entry name" value="GLYCOSYL HYDROLASE"/>
    <property type="match status" value="1"/>
</dbReference>
<accession>A0A5D3DF49</accession>
<dbReference type="Pfam" id="PF00232">
    <property type="entry name" value="Glyco_hydro_1"/>
    <property type="match status" value="1"/>
</dbReference>
<proteinExistence type="inferred from homology"/>
<sequence length="93" mass="10248">MPKKEEVLEHHQEDADGPDAKPLSRHDFPPNFIFGVATSAYQVEGAANEGGRGPCIWDEFTHIKGKILDGGNGDVAVDQYHRYKSVSVLKSKI</sequence>
<dbReference type="InterPro" id="IPR001360">
    <property type="entry name" value="Glyco_hydro_1"/>
</dbReference>
<keyword evidence="2" id="KW-0378">Hydrolase</keyword>
<organism evidence="5 6">
    <name type="scientific">Cucumis melo var. makuwa</name>
    <name type="common">Oriental melon</name>
    <dbReference type="NCBI Taxonomy" id="1194695"/>
    <lineage>
        <taxon>Eukaryota</taxon>
        <taxon>Viridiplantae</taxon>
        <taxon>Streptophyta</taxon>
        <taxon>Embryophyta</taxon>
        <taxon>Tracheophyta</taxon>
        <taxon>Spermatophyta</taxon>
        <taxon>Magnoliopsida</taxon>
        <taxon>eudicotyledons</taxon>
        <taxon>Gunneridae</taxon>
        <taxon>Pentapetalae</taxon>
        <taxon>rosids</taxon>
        <taxon>fabids</taxon>
        <taxon>Cucurbitales</taxon>
        <taxon>Cucurbitaceae</taxon>
        <taxon>Benincaseae</taxon>
        <taxon>Cucumis</taxon>
    </lineage>
</organism>
<name>A0A5D3DF49_CUCMM</name>
<dbReference type="EMBL" id="SSTD01005204">
    <property type="protein sequence ID" value="TYK22214.1"/>
    <property type="molecule type" value="Genomic_DNA"/>
</dbReference>
<evidence type="ECO:0000256" key="2">
    <source>
        <dbReference type="ARBA" id="ARBA00022801"/>
    </source>
</evidence>
<dbReference type="PROSITE" id="PS00653">
    <property type="entry name" value="GLYCOSYL_HYDROL_F1_2"/>
    <property type="match status" value="1"/>
</dbReference>
<gene>
    <name evidence="5" type="ORF">E5676_scaffold333G00970</name>
</gene>
<dbReference type="InterPro" id="IPR017853">
    <property type="entry name" value="GH"/>
</dbReference>
<comment type="caution">
    <text evidence="5">The sequence shown here is derived from an EMBL/GenBank/DDBJ whole genome shotgun (WGS) entry which is preliminary data.</text>
</comment>
<dbReference type="SUPFAM" id="SSF51445">
    <property type="entry name" value="(Trans)glycosidases"/>
    <property type="match status" value="1"/>
</dbReference>
<evidence type="ECO:0000256" key="4">
    <source>
        <dbReference type="SAM" id="MobiDB-lite"/>
    </source>
</evidence>
<dbReference type="InterPro" id="IPR033132">
    <property type="entry name" value="GH_1_N_CS"/>
</dbReference>
<dbReference type="PANTHER" id="PTHR10353:SF310">
    <property type="entry name" value="BETA-GLUCOSIDASE 42"/>
    <property type="match status" value="1"/>
</dbReference>
<dbReference type="GO" id="GO:0008422">
    <property type="term" value="F:beta-glucosidase activity"/>
    <property type="evidence" value="ECO:0007669"/>
    <property type="project" value="TreeGrafter"/>
</dbReference>
<reference evidence="5 6" key="1">
    <citation type="submission" date="2019-08" db="EMBL/GenBank/DDBJ databases">
        <title>Draft genome sequences of two oriental melons (Cucumis melo L. var makuwa).</title>
        <authorList>
            <person name="Kwon S.-Y."/>
        </authorList>
    </citation>
    <scope>NUCLEOTIDE SEQUENCE [LARGE SCALE GENOMIC DNA]</scope>
    <source>
        <strain evidence="6">cv. Chang Bougi</strain>
        <tissue evidence="5">Leaf</tissue>
    </source>
</reference>
<dbReference type="AlphaFoldDB" id="A0A5D3DF49"/>
<dbReference type="GO" id="GO:0005975">
    <property type="term" value="P:carbohydrate metabolic process"/>
    <property type="evidence" value="ECO:0007669"/>
    <property type="project" value="InterPro"/>
</dbReference>
<evidence type="ECO:0000256" key="3">
    <source>
        <dbReference type="RuleBase" id="RU003690"/>
    </source>
</evidence>
<evidence type="ECO:0000313" key="5">
    <source>
        <dbReference type="EMBL" id="TYK22214.1"/>
    </source>
</evidence>
<feature type="region of interest" description="Disordered" evidence="4">
    <location>
        <begin position="1"/>
        <end position="27"/>
    </location>
</feature>